<dbReference type="NCBIfam" id="TIGR00420">
    <property type="entry name" value="trmU"/>
    <property type="match status" value="1"/>
</dbReference>
<evidence type="ECO:0000256" key="7">
    <source>
        <dbReference type="ARBA" id="ARBA00023157"/>
    </source>
</evidence>
<comment type="caution">
    <text evidence="9">Lacks conserved residue(s) required for the propagation of feature annotation.</text>
</comment>
<evidence type="ECO:0000256" key="3">
    <source>
        <dbReference type="ARBA" id="ARBA00022694"/>
    </source>
</evidence>
<feature type="binding site" evidence="9">
    <location>
        <position position="40"/>
    </location>
    <ligand>
        <name>ATP</name>
        <dbReference type="ChEBI" id="CHEBI:30616"/>
    </ligand>
</feature>
<dbReference type="CDD" id="cd01998">
    <property type="entry name" value="MnmA_TRMU-like"/>
    <property type="match status" value="1"/>
</dbReference>
<evidence type="ECO:0000313" key="12">
    <source>
        <dbReference type="Proteomes" id="UP000177785"/>
    </source>
</evidence>
<keyword evidence="2 9" id="KW-0808">Transferase</keyword>
<dbReference type="InterPro" id="IPR001763">
    <property type="entry name" value="Rhodanese-like_dom"/>
</dbReference>
<dbReference type="GO" id="GO:0005737">
    <property type="term" value="C:cytoplasm"/>
    <property type="evidence" value="ECO:0007669"/>
    <property type="project" value="UniProtKB-SubCell"/>
</dbReference>
<gene>
    <name evidence="9" type="primary">mnmA</name>
    <name evidence="11" type="ORF">A2756_01750</name>
</gene>
<feature type="binding site" evidence="9">
    <location>
        <begin position="14"/>
        <end position="21"/>
    </location>
    <ligand>
        <name>ATP</name>
        <dbReference type="ChEBI" id="CHEBI:30616"/>
    </ligand>
</feature>
<keyword evidence="9" id="KW-0963">Cytoplasm</keyword>
<keyword evidence="3 9" id="KW-0819">tRNA processing</keyword>
<dbReference type="NCBIfam" id="NF001138">
    <property type="entry name" value="PRK00143.1"/>
    <property type="match status" value="1"/>
</dbReference>
<dbReference type="PROSITE" id="PS50206">
    <property type="entry name" value="RHODANESE_3"/>
    <property type="match status" value="1"/>
</dbReference>
<dbReference type="STRING" id="1802115.A2756_01750"/>
<dbReference type="FunFam" id="3.40.50.620:FF:000115">
    <property type="entry name" value="tRNA-specific 2-thiouridylase MnmA"/>
    <property type="match status" value="1"/>
</dbReference>
<feature type="site" description="Interaction with tRNA" evidence="9">
    <location>
        <position position="358"/>
    </location>
</feature>
<dbReference type="EC" id="2.8.1.13" evidence="9"/>
<evidence type="ECO:0000259" key="10">
    <source>
        <dbReference type="PROSITE" id="PS50206"/>
    </source>
</evidence>
<comment type="caution">
    <text evidence="11">The sequence shown here is derived from an EMBL/GenBank/DDBJ whole genome shotgun (WGS) entry which is preliminary data.</text>
</comment>
<evidence type="ECO:0000256" key="5">
    <source>
        <dbReference type="ARBA" id="ARBA00022840"/>
    </source>
</evidence>
<reference evidence="11 12" key="1">
    <citation type="journal article" date="2016" name="Nat. Commun.">
        <title>Thousands of microbial genomes shed light on interconnected biogeochemical processes in an aquifer system.</title>
        <authorList>
            <person name="Anantharaman K."/>
            <person name="Brown C.T."/>
            <person name="Hug L.A."/>
            <person name="Sharon I."/>
            <person name="Castelle C.J."/>
            <person name="Probst A.J."/>
            <person name="Thomas B.C."/>
            <person name="Singh A."/>
            <person name="Wilkins M.J."/>
            <person name="Karaoz U."/>
            <person name="Brodie E.L."/>
            <person name="Williams K.H."/>
            <person name="Hubbard S.S."/>
            <person name="Banfield J.F."/>
        </authorList>
    </citation>
    <scope>NUCLEOTIDE SEQUENCE [LARGE SCALE GENOMIC DNA]</scope>
</reference>
<dbReference type="InterPro" id="IPR023382">
    <property type="entry name" value="MnmA-like_central_sf"/>
</dbReference>
<dbReference type="Pfam" id="PF20259">
    <property type="entry name" value="tRNA_Me_trans_M"/>
    <property type="match status" value="1"/>
</dbReference>
<dbReference type="InterPro" id="IPR046885">
    <property type="entry name" value="MnmA-like_C"/>
</dbReference>
<feature type="region of interest" description="Interaction with tRNA" evidence="9">
    <location>
        <begin position="310"/>
        <end position="311"/>
    </location>
</feature>
<dbReference type="InterPro" id="IPR014729">
    <property type="entry name" value="Rossmann-like_a/b/a_fold"/>
</dbReference>
<dbReference type="Pfam" id="PF20258">
    <property type="entry name" value="tRNA_Me_trans_C"/>
    <property type="match status" value="1"/>
</dbReference>
<dbReference type="GO" id="GO:0000049">
    <property type="term" value="F:tRNA binding"/>
    <property type="evidence" value="ECO:0007669"/>
    <property type="project" value="UniProtKB-KW"/>
</dbReference>
<dbReference type="PANTHER" id="PTHR11933">
    <property type="entry name" value="TRNA 5-METHYLAMINOMETHYL-2-THIOURIDYLATE -METHYLTRANSFERASE"/>
    <property type="match status" value="1"/>
</dbReference>
<dbReference type="Gene3D" id="2.30.30.280">
    <property type="entry name" value="Adenine nucleotide alpha hydrolases-like domains"/>
    <property type="match status" value="1"/>
</dbReference>
<dbReference type="Gene3D" id="3.40.50.620">
    <property type="entry name" value="HUPs"/>
    <property type="match status" value="1"/>
</dbReference>
<evidence type="ECO:0000256" key="6">
    <source>
        <dbReference type="ARBA" id="ARBA00022884"/>
    </source>
</evidence>
<dbReference type="InterPro" id="IPR046884">
    <property type="entry name" value="MnmA-like_central"/>
</dbReference>
<feature type="active site" description="Cysteine persulfide intermediate" evidence="9">
    <location>
        <position position="203"/>
    </location>
</feature>
<evidence type="ECO:0000256" key="8">
    <source>
        <dbReference type="ARBA" id="ARBA00051542"/>
    </source>
</evidence>
<dbReference type="FunFam" id="2.30.30.280:FF:000001">
    <property type="entry name" value="tRNA-specific 2-thiouridylase MnmA"/>
    <property type="match status" value="1"/>
</dbReference>
<feature type="region of interest" description="Interaction with tRNA" evidence="9">
    <location>
        <begin position="153"/>
        <end position="155"/>
    </location>
</feature>
<keyword evidence="4 9" id="KW-0547">Nucleotide-binding</keyword>
<comment type="catalytic activity">
    <reaction evidence="8 9">
        <text>S-sulfanyl-L-cysteinyl-[protein] + uridine(34) in tRNA + AH2 + ATP = 2-thiouridine(34) in tRNA + L-cysteinyl-[protein] + A + AMP + diphosphate + H(+)</text>
        <dbReference type="Rhea" id="RHEA:47032"/>
        <dbReference type="Rhea" id="RHEA-COMP:10131"/>
        <dbReference type="Rhea" id="RHEA-COMP:11726"/>
        <dbReference type="Rhea" id="RHEA-COMP:11727"/>
        <dbReference type="Rhea" id="RHEA-COMP:11728"/>
        <dbReference type="ChEBI" id="CHEBI:13193"/>
        <dbReference type="ChEBI" id="CHEBI:15378"/>
        <dbReference type="ChEBI" id="CHEBI:17499"/>
        <dbReference type="ChEBI" id="CHEBI:29950"/>
        <dbReference type="ChEBI" id="CHEBI:30616"/>
        <dbReference type="ChEBI" id="CHEBI:33019"/>
        <dbReference type="ChEBI" id="CHEBI:61963"/>
        <dbReference type="ChEBI" id="CHEBI:65315"/>
        <dbReference type="ChEBI" id="CHEBI:87170"/>
        <dbReference type="ChEBI" id="CHEBI:456215"/>
        <dbReference type="EC" id="2.8.1.13"/>
    </reaction>
</comment>
<keyword evidence="1 9" id="KW-0820">tRNA-binding</keyword>
<dbReference type="AlphaFoldDB" id="A0A1G2G5T3"/>
<protein>
    <recommendedName>
        <fullName evidence="9">tRNA-specific 2-thiouridylase MnmA</fullName>
        <ecNumber evidence="9">2.8.1.13</ecNumber>
    </recommendedName>
</protein>
<dbReference type="InterPro" id="IPR004506">
    <property type="entry name" value="MnmA-like"/>
</dbReference>
<feature type="domain" description="Rhodanese" evidence="10">
    <location>
        <begin position="16"/>
        <end position="49"/>
    </location>
</feature>
<keyword evidence="6 9" id="KW-0694">RNA-binding</keyword>
<comment type="similarity">
    <text evidence="9">Belongs to the MnmA/TRMU family.</text>
</comment>
<comment type="function">
    <text evidence="9">Catalyzes the 2-thiolation of uridine at the wobble position (U34) of tRNA, leading to the formation of s(2)U34.</text>
</comment>
<feature type="binding site" evidence="9">
    <location>
        <position position="127"/>
    </location>
    <ligand>
        <name>ATP</name>
        <dbReference type="ChEBI" id="CHEBI:30616"/>
    </ligand>
</feature>
<dbReference type="HAMAP" id="MF_00144">
    <property type="entry name" value="tRNA_thiouridyl_MnmA"/>
    <property type="match status" value="1"/>
</dbReference>
<dbReference type="Pfam" id="PF03054">
    <property type="entry name" value="tRNA_Me_trans"/>
    <property type="match status" value="1"/>
</dbReference>
<evidence type="ECO:0000256" key="2">
    <source>
        <dbReference type="ARBA" id="ARBA00022679"/>
    </source>
</evidence>
<dbReference type="EMBL" id="MHNL01000005">
    <property type="protein sequence ID" value="OGZ45619.1"/>
    <property type="molecule type" value="Genomic_DNA"/>
</dbReference>
<dbReference type="Proteomes" id="UP000177785">
    <property type="component" value="Unassembled WGS sequence"/>
</dbReference>
<comment type="subcellular location">
    <subcellularLocation>
        <location evidence="9">Cytoplasm</location>
    </subcellularLocation>
</comment>
<accession>A0A1G2G5T3</accession>
<dbReference type="Gene3D" id="2.40.30.10">
    <property type="entry name" value="Translation factors"/>
    <property type="match status" value="1"/>
</dbReference>
<feature type="region of interest" description="Interaction with target base in tRNA" evidence="9">
    <location>
        <begin position="98"/>
        <end position="100"/>
    </location>
</feature>
<evidence type="ECO:0000256" key="4">
    <source>
        <dbReference type="ARBA" id="ARBA00022741"/>
    </source>
</evidence>
<dbReference type="GO" id="GO:0002143">
    <property type="term" value="P:tRNA wobble position uridine thiolation"/>
    <property type="evidence" value="ECO:0007669"/>
    <property type="project" value="TreeGrafter"/>
</dbReference>
<keyword evidence="7" id="KW-1015">Disulfide bond</keyword>
<dbReference type="PANTHER" id="PTHR11933:SF5">
    <property type="entry name" value="MITOCHONDRIAL TRNA-SPECIFIC 2-THIOURIDYLASE 1"/>
    <property type="match status" value="1"/>
</dbReference>
<dbReference type="SUPFAM" id="SSF52402">
    <property type="entry name" value="Adenine nucleotide alpha hydrolases-like"/>
    <property type="match status" value="1"/>
</dbReference>
<evidence type="ECO:0000313" key="11">
    <source>
        <dbReference type="EMBL" id="OGZ45619.1"/>
    </source>
</evidence>
<feature type="active site" description="Nucleophile" evidence="9">
    <location>
        <position position="103"/>
    </location>
</feature>
<evidence type="ECO:0000256" key="9">
    <source>
        <dbReference type="HAMAP-Rule" id="MF_00144"/>
    </source>
</evidence>
<dbReference type="GO" id="GO:0103016">
    <property type="term" value="F:tRNA-uridine 2-sulfurtransferase activity"/>
    <property type="evidence" value="ECO:0007669"/>
    <property type="project" value="UniProtKB-EC"/>
</dbReference>
<feature type="site" description="Interaction with tRNA" evidence="9">
    <location>
        <position position="128"/>
    </location>
</feature>
<name>A0A1G2G5T3_9BACT</name>
<keyword evidence="5 9" id="KW-0067">ATP-binding</keyword>
<sequence length="375" mass="42153">MADIKKSKGRVYVAMSGGVDSSVAAALLQRQGYDVYGVYMKEWNPPGIECSSGDDRAMAARVAARLDIPFAVWDFRAEYKKSVADYMLREYRAGRTPNPDVMCNRDIKFGVFLKRALAQGADYIATGHYMRLHSKSQGTNPKAQVLIARDLHKDQSYFLWTLSQKELKHCLFPIGDYEKPVVRKMAHEFGLPSWDKKDSQGVCFVGKLDFGAFLRKYLPHKKGKIMTTSGKVIGEHDGVWFYTLGQRHGIGVGGGTPYFVSAKNMKKNILVVGEGDTDTKLFSKELTVSGMHWIGGVAPKFPLKVKARIRYRQPLQECRITNQELRIKKGVRKQNSIIHNSCFLIQFRVPQRAVTPGQSIVFYKGQEMLGGGVID</sequence>
<organism evidence="11 12">
    <name type="scientific">Candidatus Ryanbacteria bacterium RIFCSPHIGHO2_01_FULL_48_27</name>
    <dbReference type="NCBI Taxonomy" id="1802115"/>
    <lineage>
        <taxon>Bacteria</taxon>
        <taxon>Candidatus Ryaniibacteriota</taxon>
    </lineage>
</organism>
<proteinExistence type="inferred from homology"/>
<dbReference type="GO" id="GO:0005524">
    <property type="term" value="F:ATP binding"/>
    <property type="evidence" value="ECO:0007669"/>
    <property type="project" value="UniProtKB-KW"/>
</dbReference>
<evidence type="ECO:0000256" key="1">
    <source>
        <dbReference type="ARBA" id="ARBA00022555"/>
    </source>
</evidence>